<dbReference type="EMBL" id="JBHSHD010000002">
    <property type="protein sequence ID" value="MFC4819086.1"/>
    <property type="molecule type" value="Genomic_DNA"/>
</dbReference>
<protein>
    <submittedName>
        <fullName evidence="2">Uncharacterized protein</fullName>
    </submittedName>
</protein>
<accession>A0ABV9QPP4</accession>
<feature type="signal peptide" evidence="1">
    <location>
        <begin position="1"/>
        <end position="36"/>
    </location>
</feature>
<comment type="caution">
    <text evidence="2">The sequence shown here is derived from an EMBL/GenBank/DDBJ whole genome shotgun (WGS) entry which is preliminary data.</text>
</comment>
<evidence type="ECO:0000313" key="2">
    <source>
        <dbReference type="EMBL" id="MFC4819086.1"/>
    </source>
</evidence>
<evidence type="ECO:0000256" key="1">
    <source>
        <dbReference type="SAM" id="SignalP"/>
    </source>
</evidence>
<feature type="chain" id="PRO_5046713570" evidence="1">
    <location>
        <begin position="37"/>
        <end position="279"/>
    </location>
</feature>
<organism evidence="2 3">
    <name type="scientific">Dokdonella ginsengisoli</name>
    <dbReference type="NCBI Taxonomy" id="363846"/>
    <lineage>
        <taxon>Bacteria</taxon>
        <taxon>Pseudomonadati</taxon>
        <taxon>Pseudomonadota</taxon>
        <taxon>Gammaproteobacteria</taxon>
        <taxon>Lysobacterales</taxon>
        <taxon>Rhodanobacteraceae</taxon>
        <taxon>Dokdonella</taxon>
    </lineage>
</organism>
<reference evidence="3" key="1">
    <citation type="journal article" date="2019" name="Int. J. Syst. Evol. Microbiol.">
        <title>The Global Catalogue of Microorganisms (GCM) 10K type strain sequencing project: providing services to taxonomists for standard genome sequencing and annotation.</title>
        <authorList>
            <consortium name="The Broad Institute Genomics Platform"/>
            <consortium name="The Broad Institute Genome Sequencing Center for Infectious Disease"/>
            <person name="Wu L."/>
            <person name="Ma J."/>
        </authorList>
    </citation>
    <scope>NUCLEOTIDE SEQUENCE [LARGE SCALE GENOMIC DNA]</scope>
    <source>
        <strain evidence="3">CCUG 30340</strain>
    </source>
</reference>
<keyword evidence="1" id="KW-0732">Signal</keyword>
<dbReference type="RefSeq" id="WP_380018824.1">
    <property type="nucleotide sequence ID" value="NZ_JBHSHD010000002.1"/>
</dbReference>
<gene>
    <name evidence="2" type="ORF">ACFO6Q_02050</name>
</gene>
<evidence type="ECO:0000313" key="3">
    <source>
        <dbReference type="Proteomes" id="UP001595886"/>
    </source>
</evidence>
<keyword evidence="3" id="KW-1185">Reference proteome</keyword>
<name>A0ABV9QPP4_9GAMM</name>
<dbReference type="Proteomes" id="UP001595886">
    <property type="component" value="Unassembled WGS sequence"/>
</dbReference>
<sequence length="279" mass="30120">MPFLNIDRPRVRRTRGWRFAAALASAAMLLPAAAAAAPPHSGTAFIAPALITDDDPTAFTTLTDAGTGSRLLYDRRVGGYVTMDVFLYEAAFSDGHVVEFQVNPEFVDAARQRAADYAPVIGRLPNVLRRHLAYVWIHAGDEPFGGTSFDGVHPAVLIHTGALAQSYVAQGVLEEILLHEATHAVLDADVANAPGWLSAQADDAEFISTYARDNPTSEDVAESFLTYLAACCGGDRVSAGLVATVRSTIPARLRHFDSLSLDVRPLQDPQVIFRDAFDR</sequence>
<proteinExistence type="predicted"/>